<protein>
    <submittedName>
        <fullName evidence="2">Uncharacterized protein</fullName>
    </submittedName>
</protein>
<feature type="compositionally biased region" description="Pro residues" evidence="1">
    <location>
        <begin position="1"/>
        <end position="16"/>
    </location>
</feature>
<organism evidence="2 3">
    <name type="scientific">Rhipicephalus sanguineus</name>
    <name type="common">Brown dog tick</name>
    <name type="synonym">Ixodes sanguineus</name>
    <dbReference type="NCBI Taxonomy" id="34632"/>
    <lineage>
        <taxon>Eukaryota</taxon>
        <taxon>Metazoa</taxon>
        <taxon>Ecdysozoa</taxon>
        <taxon>Arthropoda</taxon>
        <taxon>Chelicerata</taxon>
        <taxon>Arachnida</taxon>
        <taxon>Acari</taxon>
        <taxon>Parasitiformes</taxon>
        <taxon>Ixodida</taxon>
        <taxon>Ixodoidea</taxon>
        <taxon>Ixodidae</taxon>
        <taxon>Rhipicephalinae</taxon>
        <taxon>Rhipicephalus</taxon>
        <taxon>Rhipicephalus</taxon>
    </lineage>
</organism>
<keyword evidence="3" id="KW-1185">Reference proteome</keyword>
<sequence>MPPVLPMRALPPPPPKARFLEPTHRYRPRGGLASWRQGNGAIPRPPKPSSPLRSIPKVVNGISLMVNPNLASPASIQALGQPGVTASSALLPPPAAPAPSAPESLPSPPRSSPSTY</sequence>
<name>A0A9D4Q203_RHISA</name>
<dbReference type="Proteomes" id="UP000821837">
    <property type="component" value="Chromosome 3"/>
</dbReference>
<feature type="region of interest" description="Disordered" evidence="1">
    <location>
        <begin position="1"/>
        <end position="54"/>
    </location>
</feature>
<evidence type="ECO:0000256" key="1">
    <source>
        <dbReference type="SAM" id="MobiDB-lite"/>
    </source>
</evidence>
<evidence type="ECO:0000313" key="3">
    <source>
        <dbReference type="Proteomes" id="UP000821837"/>
    </source>
</evidence>
<dbReference type="VEuPathDB" id="VectorBase:RSAN_034137"/>
<reference evidence="2" key="1">
    <citation type="journal article" date="2020" name="Cell">
        <title>Large-Scale Comparative Analyses of Tick Genomes Elucidate Their Genetic Diversity and Vector Capacities.</title>
        <authorList>
            <consortium name="Tick Genome and Microbiome Consortium (TIGMIC)"/>
            <person name="Jia N."/>
            <person name="Wang J."/>
            <person name="Shi W."/>
            <person name="Du L."/>
            <person name="Sun Y."/>
            <person name="Zhan W."/>
            <person name="Jiang J.F."/>
            <person name="Wang Q."/>
            <person name="Zhang B."/>
            <person name="Ji P."/>
            <person name="Bell-Sakyi L."/>
            <person name="Cui X.M."/>
            <person name="Yuan T.T."/>
            <person name="Jiang B.G."/>
            <person name="Yang W.F."/>
            <person name="Lam T.T."/>
            <person name="Chang Q.C."/>
            <person name="Ding S.J."/>
            <person name="Wang X.J."/>
            <person name="Zhu J.G."/>
            <person name="Ruan X.D."/>
            <person name="Zhao L."/>
            <person name="Wei J.T."/>
            <person name="Ye R.Z."/>
            <person name="Que T.C."/>
            <person name="Du C.H."/>
            <person name="Zhou Y.H."/>
            <person name="Cheng J.X."/>
            <person name="Dai P.F."/>
            <person name="Guo W.B."/>
            <person name="Han X.H."/>
            <person name="Huang E.J."/>
            <person name="Li L.F."/>
            <person name="Wei W."/>
            <person name="Gao Y.C."/>
            <person name="Liu J.Z."/>
            <person name="Shao H.Z."/>
            <person name="Wang X."/>
            <person name="Wang C.C."/>
            <person name="Yang T.C."/>
            <person name="Huo Q.B."/>
            <person name="Li W."/>
            <person name="Chen H.Y."/>
            <person name="Chen S.E."/>
            <person name="Zhou L.G."/>
            <person name="Ni X.B."/>
            <person name="Tian J.H."/>
            <person name="Sheng Y."/>
            <person name="Liu T."/>
            <person name="Pan Y.S."/>
            <person name="Xia L.Y."/>
            <person name="Li J."/>
            <person name="Zhao F."/>
            <person name="Cao W.C."/>
        </authorList>
    </citation>
    <scope>NUCLEOTIDE SEQUENCE</scope>
    <source>
        <strain evidence="2">Rsan-2018</strain>
    </source>
</reference>
<gene>
    <name evidence="2" type="ORF">HPB52_016895</name>
</gene>
<comment type="caution">
    <text evidence="2">The sequence shown here is derived from an EMBL/GenBank/DDBJ whole genome shotgun (WGS) entry which is preliminary data.</text>
</comment>
<feature type="compositionally biased region" description="Pro residues" evidence="1">
    <location>
        <begin position="91"/>
        <end position="116"/>
    </location>
</feature>
<feature type="region of interest" description="Disordered" evidence="1">
    <location>
        <begin position="84"/>
        <end position="116"/>
    </location>
</feature>
<evidence type="ECO:0000313" key="2">
    <source>
        <dbReference type="EMBL" id="KAH7962557.1"/>
    </source>
</evidence>
<accession>A0A9D4Q203</accession>
<proteinExistence type="predicted"/>
<dbReference type="AlphaFoldDB" id="A0A9D4Q203"/>
<dbReference type="EMBL" id="JABSTV010001249">
    <property type="protein sequence ID" value="KAH7962557.1"/>
    <property type="molecule type" value="Genomic_DNA"/>
</dbReference>
<reference evidence="2" key="2">
    <citation type="submission" date="2021-09" db="EMBL/GenBank/DDBJ databases">
        <authorList>
            <person name="Jia N."/>
            <person name="Wang J."/>
            <person name="Shi W."/>
            <person name="Du L."/>
            <person name="Sun Y."/>
            <person name="Zhan W."/>
            <person name="Jiang J."/>
            <person name="Wang Q."/>
            <person name="Zhang B."/>
            <person name="Ji P."/>
            <person name="Sakyi L.B."/>
            <person name="Cui X."/>
            <person name="Yuan T."/>
            <person name="Jiang B."/>
            <person name="Yang W."/>
            <person name="Lam T.T.-Y."/>
            <person name="Chang Q."/>
            <person name="Ding S."/>
            <person name="Wang X."/>
            <person name="Zhu J."/>
            <person name="Ruan X."/>
            <person name="Zhao L."/>
            <person name="Wei J."/>
            <person name="Que T."/>
            <person name="Du C."/>
            <person name="Cheng J."/>
            <person name="Dai P."/>
            <person name="Han X."/>
            <person name="Huang E."/>
            <person name="Gao Y."/>
            <person name="Liu J."/>
            <person name="Shao H."/>
            <person name="Ye R."/>
            <person name="Li L."/>
            <person name="Wei W."/>
            <person name="Wang X."/>
            <person name="Wang C."/>
            <person name="Huo Q."/>
            <person name="Li W."/>
            <person name="Guo W."/>
            <person name="Chen H."/>
            <person name="Chen S."/>
            <person name="Zhou L."/>
            <person name="Zhou L."/>
            <person name="Ni X."/>
            <person name="Tian J."/>
            <person name="Zhou Y."/>
            <person name="Sheng Y."/>
            <person name="Liu T."/>
            <person name="Pan Y."/>
            <person name="Xia L."/>
            <person name="Li J."/>
            <person name="Zhao F."/>
            <person name="Cao W."/>
        </authorList>
    </citation>
    <scope>NUCLEOTIDE SEQUENCE</scope>
    <source>
        <strain evidence="2">Rsan-2018</strain>
        <tissue evidence="2">Larvae</tissue>
    </source>
</reference>